<evidence type="ECO:0000313" key="4">
    <source>
        <dbReference type="Proteomes" id="UP000245793"/>
    </source>
</evidence>
<keyword evidence="2" id="KW-0732">Signal</keyword>
<sequence>MRKKLLLLTAFMLTLTACKTGVKDGDTKTPDDKEIVSEVDKDEQKDEQKEKEKIADLLSFIMNKEDAAPIYPEFKDAEYTVTSKPYDFSEFFKSLETSNDDDIKWLLKNERMKNSLKENGFGVIYGLYEQPFAIYDQNQYTYSNSFITTDSAMHLFHVIYLGMMEELETGTLRDKLTNLSIRMYENSLKNYNEGSEETKPYALKNAALFYTGLKILNDGAGIDAPAEVKELASKELQNIEGEAAAVSNITGNEVDYSQFKPRGNYTKSEELKTYFKANMLYSQNKFVVRDNTGAVNKENLKSTIVMTDGVLKDKKSYDLWLQIYNPISFLVENSEDLTPIGLYEMISKHASSFDLNEMLKDDVIEGVSKEIQAMEGPSIKPQDGVTFGFLPQRAVIDNVWLQNLLENTPDSRRPLASGLDVMAVMGNETAEKRVTTDEKNLLWPDFLDKFEETKAAASNMGDKEKSNIYRAWLWMLRANNQDYKDGYPFFMQSDLWKIKDLNSSLASWAQLKHDTILYAKQFGAEMGGFDERKTYNYVEPNIDLYNRLIWITDFTLENSDKYNLLDESRKEVLKSYKDMLQFFIEVSKKELNDENITDEENERMATIAGEMENIFIAFDKAPEEEFSVPASERNMTNVADIQDVGKNSVGIPVGHKLEVGSGRFSTIYTIYRFNGEYKIGSGAIMNYYEFLSPTRLTDEEMSEKIEKTFFGDNAKDAEVNPFFKDLFIPAAY</sequence>
<dbReference type="EMBL" id="QEKV01000002">
    <property type="protein sequence ID" value="PVY95212.1"/>
    <property type="molecule type" value="Genomic_DNA"/>
</dbReference>
<dbReference type="InterPro" id="IPR022601">
    <property type="entry name" value="DUF3160"/>
</dbReference>
<evidence type="ECO:0000256" key="2">
    <source>
        <dbReference type="SAM" id="SignalP"/>
    </source>
</evidence>
<comment type="caution">
    <text evidence="3">The sequence shown here is derived from an EMBL/GenBank/DDBJ whole genome shotgun (WGS) entry which is preliminary data.</text>
</comment>
<feature type="chain" id="PRO_5038785698" evidence="2">
    <location>
        <begin position="20"/>
        <end position="732"/>
    </location>
</feature>
<protein>
    <submittedName>
        <fullName evidence="3">Uncharacterized protein DUF3160</fullName>
    </submittedName>
</protein>
<reference evidence="3 4" key="1">
    <citation type="submission" date="2018-04" db="EMBL/GenBank/DDBJ databases">
        <title>Genomic Encyclopedia of Type Strains, Phase IV (KMG-IV): sequencing the most valuable type-strain genomes for metagenomic binning, comparative biology and taxonomic classification.</title>
        <authorList>
            <person name="Goeker M."/>
        </authorList>
    </citation>
    <scope>NUCLEOTIDE SEQUENCE [LARGE SCALE GENOMIC DNA]</scope>
    <source>
        <strain evidence="3 4">DSM 20705</strain>
    </source>
</reference>
<accession>A0A2U1E5T0</accession>
<name>A0A2U1E5T0_9FIRM</name>
<evidence type="ECO:0000256" key="1">
    <source>
        <dbReference type="SAM" id="MobiDB-lite"/>
    </source>
</evidence>
<organism evidence="3 4">
    <name type="scientific">Ezakiella coagulans</name>
    <dbReference type="NCBI Taxonomy" id="46507"/>
    <lineage>
        <taxon>Bacteria</taxon>
        <taxon>Bacillati</taxon>
        <taxon>Bacillota</taxon>
        <taxon>Tissierellia</taxon>
        <taxon>Ezakiella</taxon>
    </lineage>
</organism>
<evidence type="ECO:0000313" key="3">
    <source>
        <dbReference type="EMBL" id="PVY95212.1"/>
    </source>
</evidence>
<dbReference type="PROSITE" id="PS51257">
    <property type="entry name" value="PROKAR_LIPOPROTEIN"/>
    <property type="match status" value="1"/>
</dbReference>
<feature type="signal peptide" evidence="2">
    <location>
        <begin position="1"/>
        <end position="19"/>
    </location>
</feature>
<dbReference type="Proteomes" id="UP000245793">
    <property type="component" value="Unassembled WGS sequence"/>
</dbReference>
<dbReference type="SMART" id="SM01325">
    <property type="entry name" value="DUF3160"/>
    <property type="match status" value="1"/>
</dbReference>
<keyword evidence="4" id="KW-1185">Reference proteome</keyword>
<proteinExistence type="predicted"/>
<feature type="region of interest" description="Disordered" evidence="1">
    <location>
        <begin position="23"/>
        <end position="48"/>
    </location>
</feature>
<gene>
    <name evidence="3" type="ORF">C7381_102101</name>
</gene>
<dbReference type="RefSeq" id="WP_116479693.1">
    <property type="nucleotide sequence ID" value="NZ_QEKV01000002.1"/>
</dbReference>
<dbReference type="Pfam" id="PF11369">
    <property type="entry name" value="DUF3160"/>
    <property type="match status" value="1"/>
</dbReference>
<dbReference type="AlphaFoldDB" id="A0A2U1E5T0"/>